<gene>
    <name evidence="1" type="primary">jg9582</name>
    <name evidence="1" type="ORF">PAEG_LOCUS22074</name>
</gene>
<comment type="caution">
    <text evidence="1">The sequence shown here is derived from an EMBL/GenBank/DDBJ whole genome shotgun (WGS) entry which is preliminary data.</text>
</comment>
<accession>A0A8S4S5E4</accession>
<keyword evidence="2" id="KW-1185">Reference proteome</keyword>
<dbReference type="AlphaFoldDB" id="A0A8S4S5E4"/>
<reference evidence="1" key="1">
    <citation type="submission" date="2022-03" db="EMBL/GenBank/DDBJ databases">
        <authorList>
            <person name="Lindestad O."/>
        </authorList>
    </citation>
    <scope>NUCLEOTIDE SEQUENCE</scope>
</reference>
<organism evidence="1 2">
    <name type="scientific">Pararge aegeria aegeria</name>
    <dbReference type="NCBI Taxonomy" id="348720"/>
    <lineage>
        <taxon>Eukaryota</taxon>
        <taxon>Metazoa</taxon>
        <taxon>Ecdysozoa</taxon>
        <taxon>Arthropoda</taxon>
        <taxon>Hexapoda</taxon>
        <taxon>Insecta</taxon>
        <taxon>Pterygota</taxon>
        <taxon>Neoptera</taxon>
        <taxon>Endopterygota</taxon>
        <taxon>Lepidoptera</taxon>
        <taxon>Glossata</taxon>
        <taxon>Ditrysia</taxon>
        <taxon>Papilionoidea</taxon>
        <taxon>Nymphalidae</taxon>
        <taxon>Satyrinae</taxon>
        <taxon>Satyrini</taxon>
        <taxon>Parargina</taxon>
        <taxon>Pararge</taxon>
    </lineage>
</organism>
<sequence>MFSLLRCHSSTLGPQRRNVEVPKCWNGDPAPVNAALVGPKQIGLITSNESLGAAGPGLWIFELSTKDLCPAVSGVHRVFDQGMHKEG</sequence>
<dbReference type="EMBL" id="CAKXAJ010026008">
    <property type="protein sequence ID" value="CAH2250460.1"/>
    <property type="molecule type" value="Genomic_DNA"/>
</dbReference>
<dbReference type="Proteomes" id="UP000838756">
    <property type="component" value="Unassembled WGS sequence"/>
</dbReference>
<protein>
    <submittedName>
        <fullName evidence="1">Jg9582 protein</fullName>
    </submittedName>
</protein>
<proteinExistence type="predicted"/>
<name>A0A8S4S5E4_9NEOP</name>
<evidence type="ECO:0000313" key="1">
    <source>
        <dbReference type="EMBL" id="CAH2250460.1"/>
    </source>
</evidence>
<evidence type="ECO:0000313" key="2">
    <source>
        <dbReference type="Proteomes" id="UP000838756"/>
    </source>
</evidence>